<dbReference type="AlphaFoldDB" id="A0A1E1W8T3"/>
<sequence>PQNPVLGHHKAMLNIQKKRKYQSSETLEPNLNSIRQNDCEVSYAPKQPQDKVVSFFSNMGETVKNFPEDVQIRVKREVFKIVNDAEELVYNNIVKDIKVESFE</sequence>
<evidence type="ECO:0008006" key="2">
    <source>
        <dbReference type="Google" id="ProtNLM"/>
    </source>
</evidence>
<organism evidence="1">
    <name type="scientific">Pectinophora gossypiella</name>
    <name type="common">Cotton pink bollworm</name>
    <name type="synonym">Depressaria gossypiella</name>
    <dbReference type="NCBI Taxonomy" id="13191"/>
    <lineage>
        <taxon>Eukaryota</taxon>
        <taxon>Metazoa</taxon>
        <taxon>Ecdysozoa</taxon>
        <taxon>Arthropoda</taxon>
        <taxon>Hexapoda</taxon>
        <taxon>Insecta</taxon>
        <taxon>Pterygota</taxon>
        <taxon>Neoptera</taxon>
        <taxon>Endopterygota</taxon>
        <taxon>Lepidoptera</taxon>
        <taxon>Glossata</taxon>
        <taxon>Ditrysia</taxon>
        <taxon>Gelechioidea</taxon>
        <taxon>Gelechiidae</taxon>
        <taxon>Apatetrinae</taxon>
        <taxon>Pectinophora</taxon>
    </lineage>
</organism>
<name>A0A1E1W8T3_PECGO</name>
<proteinExistence type="predicted"/>
<feature type="non-terminal residue" evidence="1">
    <location>
        <position position="1"/>
    </location>
</feature>
<evidence type="ECO:0000313" key="1">
    <source>
        <dbReference type="EMBL" id="JAT83383.1"/>
    </source>
</evidence>
<accession>A0A1E1W8T3</accession>
<protein>
    <recommendedName>
        <fullName evidence="2">BESS domain-containing protein</fullName>
    </recommendedName>
</protein>
<gene>
    <name evidence="1" type="ORF">g.2758</name>
</gene>
<reference evidence="1" key="1">
    <citation type="submission" date="2015-09" db="EMBL/GenBank/DDBJ databases">
        <title>De novo assembly of Pectinophora gossypiella (Pink Bollworm) gut transcriptome.</title>
        <authorList>
            <person name="Tassone E.E."/>
        </authorList>
    </citation>
    <scope>NUCLEOTIDE SEQUENCE</scope>
</reference>
<dbReference type="EMBL" id="GDQN01007671">
    <property type="protein sequence ID" value="JAT83383.1"/>
    <property type="molecule type" value="Transcribed_RNA"/>
</dbReference>
<dbReference type="OrthoDB" id="8062432at2759"/>